<feature type="region of interest" description="Disordered" evidence="5">
    <location>
        <begin position="88"/>
        <end position="117"/>
    </location>
</feature>
<protein>
    <recommendedName>
        <fullName evidence="10">Cyclin N-terminal domain-containing protein</fullName>
    </recommendedName>
</protein>
<feature type="domain" description="Cyclin-like" evidence="6">
    <location>
        <begin position="285"/>
        <end position="374"/>
    </location>
</feature>
<dbReference type="Pfam" id="PF02984">
    <property type="entry name" value="Cyclin_C"/>
    <property type="match status" value="1"/>
</dbReference>
<proteinExistence type="inferred from homology"/>
<evidence type="ECO:0000256" key="3">
    <source>
        <dbReference type="ARBA" id="ARBA00023306"/>
    </source>
</evidence>
<dbReference type="SUPFAM" id="SSF47954">
    <property type="entry name" value="Cyclin-like"/>
    <property type="match status" value="2"/>
</dbReference>
<keyword evidence="9" id="KW-1185">Reference proteome</keyword>
<dbReference type="EMBL" id="OZ075112">
    <property type="protein sequence ID" value="CAL4968741.1"/>
    <property type="molecule type" value="Genomic_DNA"/>
</dbReference>
<evidence type="ECO:0000256" key="5">
    <source>
        <dbReference type="SAM" id="MobiDB-lite"/>
    </source>
</evidence>
<dbReference type="GO" id="GO:0051301">
    <property type="term" value="P:cell division"/>
    <property type="evidence" value="ECO:0007669"/>
    <property type="project" value="UniProtKB-KW"/>
</dbReference>
<dbReference type="InterPro" id="IPR013763">
    <property type="entry name" value="Cyclin-like_dom"/>
</dbReference>
<evidence type="ECO:0000256" key="2">
    <source>
        <dbReference type="ARBA" id="ARBA00023127"/>
    </source>
</evidence>
<reference evidence="9" key="1">
    <citation type="submission" date="2024-06" db="EMBL/GenBank/DDBJ databases">
        <authorList>
            <person name="Ryan C."/>
        </authorList>
    </citation>
    <scope>NUCLEOTIDE SEQUENCE [LARGE SCALE GENOMIC DNA]</scope>
</reference>
<sequence>MMCVVAPSALPGLAAAAADMDALLRDIHAAVRPRTPPAAVHMPQPMLTAEFLALPRPFNDAADFDLGAVLCGIRSIRVPIAGFAPPVPVDSDAVDTPTTPVASLPAPLSYGDDDTASVEDATAATTQNNDPLKKQLLQQDPGETYDADIDATIWVMEKDPSKRTSALYLWRVQSRGITMADRAHLVSWMYNFSGYYNLAPGTLHRAVSYVDRFLSTTTVNGFNELLLVGAVAVFTAANYEERRATVALTADAIGHVGCTWHDVVDAERVLFAALGCRLGGPTAYDFIEHFTRHEGGGGSMATVRLVAYQYHLADVALLNYRSIRFLPSAVAASAIALTEMTVNPAAASWISDDMVVVTGYTLEDLAKCMAEIEEMREL</sequence>
<dbReference type="Pfam" id="PF00134">
    <property type="entry name" value="Cyclin_N"/>
    <property type="match status" value="1"/>
</dbReference>
<evidence type="ECO:0000259" key="7">
    <source>
        <dbReference type="SMART" id="SM01332"/>
    </source>
</evidence>
<reference evidence="8 9" key="2">
    <citation type="submission" date="2024-10" db="EMBL/GenBank/DDBJ databases">
        <authorList>
            <person name="Ryan C."/>
        </authorList>
    </citation>
    <scope>NUCLEOTIDE SEQUENCE [LARGE SCALE GENOMIC DNA]</scope>
</reference>
<name>A0ABC8ZWI4_9POAL</name>
<feature type="domain" description="Cyclin-like" evidence="6">
    <location>
        <begin position="187"/>
        <end position="272"/>
    </location>
</feature>
<dbReference type="InterPro" id="IPR004367">
    <property type="entry name" value="Cyclin_C-dom"/>
</dbReference>
<evidence type="ECO:0000313" key="9">
    <source>
        <dbReference type="Proteomes" id="UP001497457"/>
    </source>
</evidence>
<evidence type="ECO:0000256" key="1">
    <source>
        <dbReference type="ARBA" id="ARBA00022618"/>
    </source>
</evidence>
<dbReference type="Proteomes" id="UP001497457">
    <property type="component" value="Chromosome 2b"/>
</dbReference>
<keyword evidence="2 4" id="KW-0195">Cyclin</keyword>
<dbReference type="InterPro" id="IPR048258">
    <property type="entry name" value="Cyclins_cyclin-box"/>
</dbReference>
<keyword evidence="1" id="KW-0132">Cell division</keyword>
<evidence type="ECO:0000259" key="6">
    <source>
        <dbReference type="SMART" id="SM00385"/>
    </source>
</evidence>
<evidence type="ECO:0000256" key="4">
    <source>
        <dbReference type="RuleBase" id="RU000383"/>
    </source>
</evidence>
<dbReference type="Gene3D" id="1.10.472.10">
    <property type="entry name" value="Cyclin-like"/>
    <property type="match status" value="2"/>
</dbReference>
<dbReference type="InterPro" id="IPR039361">
    <property type="entry name" value="Cyclin"/>
</dbReference>
<feature type="domain" description="Cyclin C-terminal" evidence="7">
    <location>
        <begin position="281"/>
        <end position="378"/>
    </location>
</feature>
<dbReference type="InterPro" id="IPR006671">
    <property type="entry name" value="Cyclin_N"/>
</dbReference>
<keyword evidence="3" id="KW-0131">Cell cycle</keyword>
<dbReference type="PANTHER" id="PTHR10177">
    <property type="entry name" value="CYCLINS"/>
    <property type="match status" value="1"/>
</dbReference>
<accession>A0ABC8ZWI4</accession>
<organism evidence="8 9">
    <name type="scientific">Urochloa decumbens</name>
    <dbReference type="NCBI Taxonomy" id="240449"/>
    <lineage>
        <taxon>Eukaryota</taxon>
        <taxon>Viridiplantae</taxon>
        <taxon>Streptophyta</taxon>
        <taxon>Embryophyta</taxon>
        <taxon>Tracheophyta</taxon>
        <taxon>Spermatophyta</taxon>
        <taxon>Magnoliopsida</taxon>
        <taxon>Liliopsida</taxon>
        <taxon>Poales</taxon>
        <taxon>Poaceae</taxon>
        <taxon>PACMAD clade</taxon>
        <taxon>Panicoideae</taxon>
        <taxon>Panicodae</taxon>
        <taxon>Paniceae</taxon>
        <taxon>Melinidinae</taxon>
        <taxon>Urochloa</taxon>
    </lineage>
</organism>
<comment type="similarity">
    <text evidence="4">Belongs to the cyclin family.</text>
</comment>
<dbReference type="PROSITE" id="PS00292">
    <property type="entry name" value="CYCLINS"/>
    <property type="match status" value="1"/>
</dbReference>
<dbReference type="SMART" id="SM01332">
    <property type="entry name" value="Cyclin_C"/>
    <property type="match status" value="1"/>
</dbReference>
<dbReference type="SMART" id="SM00385">
    <property type="entry name" value="CYCLIN"/>
    <property type="match status" value="2"/>
</dbReference>
<evidence type="ECO:0000313" key="8">
    <source>
        <dbReference type="EMBL" id="CAL4968741.1"/>
    </source>
</evidence>
<gene>
    <name evidence="8" type="ORF">URODEC1_LOCUS49211</name>
</gene>
<dbReference type="InterPro" id="IPR036915">
    <property type="entry name" value="Cyclin-like_sf"/>
</dbReference>
<evidence type="ECO:0008006" key="10">
    <source>
        <dbReference type="Google" id="ProtNLM"/>
    </source>
</evidence>
<dbReference type="CDD" id="cd20537">
    <property type="entry name" value="CYCLIN_CCNO-like_rpt2"/>
    <property type="match status" value="1"/>
</dbReference>
<dbReference type="AlphaFoldDB" id="A0ABC8ZWI4"/>